<dbReference type="Proteomes" id="UP001501822">
    <property type="component" value="Unassembled WGS sequence"/>
</dbReference>
<dbReference type="PROSITE" id="PS00211">
    <property type="entry name" value="ABC_TRANSPORTER_1"/>
    <property type="match status" value="1"/>
</dbReference>
<dbReference type="SUPFAM" id="SSF52540">
    <property type="entry name" value="P-loop containing nucleoside triphosphate hydrolases"/>
    <property type="match status" value="2"/>
</dbReference>
<evidence type="ECO:0000259" key="3">
    <source>
        <dbReference type="PROSITE" id="PS50893"/>
    </source>
</evidence>
<dbReference type="InterPro" id="IPR017871">
    <property type="entry name" value="ABC_transporter-like_CS"/>
</dbReference>
<feature type="domain" description="ABC transporter" evidence="3">
    <location>
        <begin position="5"/>
        <end position="241"/>
    </location>
</feature>
<dbReference type="InterPro" id="IPR003593">
    <property type="entry name" value="AAA+_ATPase"/>
</dbReference>
<dbReference type="CDD" id="cd03216">
    <property type="entry name" value="ABC_Carb_Monos_I"/>
    <property type="match status" value="1"/>
</dbReference>
<sequence length="500" mass="52271">MTPAAELSGITKRFGSVLANDSVDLTVLRGEIHAVVGENGAGKSTLMSVLYGLYRPDAGTVLRDGRPVRFRSPADAIAAGLGMVHQRVRLFPELTVAENVVLGAEPVTRRGLLDRTSAVRRVTELAERYGLPVDASAPVGGLPVGLRQRVELLKALHRQAEILILDEPTSVLTPAQAARLFAVLRTLAETGTSILLITHKLGEVLETSDRVTVLRDGQVTGRFVTAETSAAELVHAMIGRNLAPAPRRPRERPDAPYALEARGVRLGNTEDPGVTFGVRPGEIVGIAGVAGSGQRPLVDALTGLGPATGTVELLGADVTSAGVATRRRLGLAYVPDDRDGRATAPALSLARNLVMGDQRTPELRGPLGGLRGRAVAARAADLVTRFGIRTASAGVPLSTLSGGNAQKAVLARELARRTPVVIVEEPTQGVDVGAQEQIHALIAEARENGQAVLLLSSELSEVRALADRVLVLFEGRLVAEFAAAEATEAALGAAMTGVAA</sequence>
<dbReference type="SMART" id="SM00382">
    <property type="entry name" value="AAA"/>
    <property type="match status" value="2"/>
</dbReference>
<dbReference type="RefSeq" id="WP_252800176.1">
    <property type="nucleotide sequence ID" value="NZ_BAAABM010000007.1"/>
</dbReference>
<dbReference type="PROSITE" id="PS50893">
    <property type="entry name" value="ABC_TRANSPORTER_2"/>
    <property type="match status" value="2"/>
</dbReference>
<name>A0ABN0VWP2_9ACTN</name>
<comment type="caution">
    <text evidence="4">The sequence shown here is derived from an EMBL/GenBank/DDBJ whole genome shotgun (WGS) entry which is preliminary data.</text>
</comment>
<dbReference type="Gene3D" id="3.40.50.300">
    <property type="entry name" value="P-loop containing nucleotide triphosphate hydrolases"/>
    <property type="match status" value="2"/>
</dbReference>
<dbReference type="InterPro" id="IPR050107">
    <property type="entry name" value="ABC_carbohydrate_import_ATPase"/>
</dbReference>
<reference evidence="4 5" key="1">
    <citation type="journal article" date="2019" name="Int. J. Syst. Evol. Microbiol.">
        <title>The Global Catalogue of Microorganisms (GCM) 10K type strain sequencing project: providing services to taxonomists for standard genome sequencing and annotation.</title>
        <authorList>
            <consortium name="The Broad Institute Genomics Platform"/>
            <consortium name="The Broad Institute Genome Sequencing Center for Infectious Disease"/>
            <person name="Wu L."/>
            <person name="Ma J."/>
        </authorList>
    </citation>
    <scope>NUCLEOTIDE SEQUENCE [LARGE SCALE GENOMIC DNA]</scope>
    <source>
        <strain evidence="4 5">JCM 3146</strain>
    </source>
</reference>
<keyword evidence="2 4" id="KW-0067">ATP-binding</keyword>
<dbReference type="GO" id="GO:0005524">
    <property type="term" value="F:ATP binding"/>
    <property type="evidence" value="ECO:0007669"/>
    <property type="project" value="UniProtKB-KW"/>
</dbReference>
<dbReference type="PANTHER" id="PTHR43790:SF4">
    <property type="entry name" value="GUANOSINE IMPORT ATP-BINDING PROTEIN NUPO"/>
    <property type="match status" value="1"/>
</dbReference>
<dbReference type="Pfam" id="PF00005">
    <property type="entry name" value="ABC_tran"/>
    <property type="match status" value="2"/>
</dbReference>
<dbReference type="InterPro" id="IPR003439">
    <property type="entry name" value="ABC_transporter-like_ATP-bd"/>
</dbReference>
<dbReference type="InterPro" id="IPR027417">
    <property type="entry name" value="P-loop_NTPase"/>
</dbReference>
<accession>A0ABN0VWP2</accession>
<feature type="domain" description="ABC transporter" evidence="3">
    <location>
        <begin position="250"/>
        <end position="499"/>
    </location>
</feature>
<evidence type="ECO:0000313" key="5">
    <source>
        <dbReference type="Proteomes" id="UP001501822"/>
    </source>
</evidence>
<keyword evidence="5" id="KW-1185">Reference proteome</keyword>
<gene>
    <name evidence="4" type="ORF">GCM10010151_06250</name>
</gene>
<dbReference type="EMBL" id="BAAABM010000007">
    <property type="protein sequence ID" value="GAA0319227.1"/>
    <property type="molecule type" value="Genomic_DNA"/>
</dbReference>
<evidence type="ECO:0000256" key="2">
    <source>
        <dbReference type="ARBA" id="ARBA00022840"/>
    </source>
</evidence>
<evidence type="ECO:0000256" key="1">
    <source>
        <dbReference type="ARBA" id="ARBA00022741"/>
    </source>
</evidence>
<keyword evidence="1" id="KW-0547">Nucleotide-binding</keyword>
<dbReference type="CDD" id="cd03215">
    <property type="entry name" value="ABC_Carb_Monos_II"/>
    <property type="match status" value="1"/>
</dbReference>
<proteinExistence type="predicted"/>
<organism evidence="4 5">
    <name type="scientific">Actinoallomurus spadix</name>
    <dbReference type="NCBI Taxonomy" id="79912"/>
    <lineage>
        <taxon>Bacteria</taxon>
        <taxon>Bacillati</taxon>
        <taxon>Actinomycetota</taxon>
        <taxon>Actinomycetes</taxon>
        <taxon>Streptosporangiales</taxon>
        <taxon>Thermomonosporaceae</taxon>
        <taxon>Actinoallomurus</taxon>
    </lineage>
</organism>
<evidence type="ECO:0000313" key="4">
    <source>
        <dbReference type="EMBL" id="GAA0319227.1"/>
    </source>
</evidence>
<dbReference type="PANTHER" id="PTHR43790">
    <property type="entry name" value="CARBOHYDRATE TRANSPORT ATP-BINDING PROTEIN MG119-RELATED"/>
    <property type="match status" value="1"/>
</dbReference>
<protein>
    <submittedName>
        <fullName evidence="4">ABC transporter ATP-binding protein</fullName>
    </submittedName>
</protein>